<dbReference type="RefSeq" id="WP_338449576.1">
    <property type="nucleotide sequence ID" value="NZ_CP137640.1"/>
</dbReference>
<dbReference type="EMBL" id="CP137640">
    <property type="protein sequence ID" value="WVX80645.1"/>
    <property type="molecule type" value="Genomic_DNA"/>
</dbReference>
<protein>
    <submittedName>
        <fullName evidence="4">S-layer homology domain-containing protein</fullName>
    </submittedName>
</protein>
<dbReference type="Pfam" id="PF00395">
    <property type="entry name" value="SLH"/>
    <property type="match status" value="3"/>
</dbReference>
<dbReference type="PANTHER" id="PTHR43308:SF5">
    <property type="entry name" value="S-LAYER PROTEIN _ PEPTIDOGLYCAN ENDO-BETA-N-ACETYLGLUCOSAMINIDASE"/>
    <property type="match status" value="1"/>
</dbReference>
<dbReference type="Proteomes" id="UP001357223">
    <property type="component" value="Chromosome"/>
</dbReference>
<name>A0ABZ2CFE4_9BACI</name>
<reference evidence="4 5" key="1">
    <citation type="submission" date="2023-10" db="EMBL/GenBank/DDBJ databases">
        <title>Niallia locisalis sp.nov. isolated from a salt pond sample.</title>
        <authorList>
            <person name="Li X.-J."/>
            <person name="Dong L."/>
        </authorList>
    </citation>
    <scope>NUCLEOTIDE SEQUENCE [LARGE SCALE GENOMIC DNA]</scope>
    <source>
        <strain evidence="4 5">DSM 29761</strain>
    </source>
</reference>
<evidence type="ECO:0000259" key="3">
    <source>
        <dbReference type="PROSITE" id="PS51272"/>
    </source>
</evidence>
<feature type="domain" description="SLH" evidence="3">
    <location>
        <begin position="24"/>
        <end position="83"/>
    </location>
</feature>
<dbReference type="InterPro" id="IPR001119">
    <property type="entry name" value="SLH_dom"/>
</dbReference>
<proteinExistence type="predicted"/>
<evidence type="ECO:0000256" key="1">
    <source>
        <dbReference type="ARBA" id="ARBA00022729"/>
    </source>
</evidence>
<organism evidence="4 5">
    <name type="scientific">Niallia oryzisoli</name>
    <dbReference type="NCBI Taxonomy" id="1737571"/>
    <lineage>
        <taxon>Bacteria</taxon>
        <taxon>Bacillati</taxon>
        <taxon>Bacillota</taxon>
        <taxon>Bacilli</taxon>
        <taxon>Bacillales</taxon>
        <taxon>Bacillaceae</taxon>
        <taxon>Niallia</taxon>
    </lineage>
</organism>
<dbReference type="PANTHER" id="PTHR43308">
    <property type="entry name" value="OUTER MEMBRANE PROTEIN ALPHA-RELATED"/>
    <property type="match status" value="1"/>
</dbReference>
<evidence type="ECO:0000313" key="5">
    <source>
        <dbReference type="Proteomes" id="UP001357223"/>
    </source>
</evidence>
<evidence type="ECO:0000256" key="2">
    <source>
        <dbReference type="SAM" id="SignalP"/>
    </source>
</evidence>
<accession>A0ABZ2CFE4</accession>
<keyword evidence="1 2" id="KW-0732">Signal</keyword>
<feature type="chain" id="PRO_5045860228" evidence="2">
    <location>
        <begin position="24"/>
        <end position="355"/>
    </location>
</feature>
<keyword evidence="5" id="KW-1185">Reference proteome</keyword>
<sequence length="355" mass="39503">MKKLRLLFLLVVLTLGGGMGVSATPPVYSDLDTSHQFYDEILYLAFEGIVKGYPDGSIRPNEEVTRASAAIMIGRALDLNGEQRATKFSDVGANQVASGYIASAVAEGIIQGYPDGTYRPNETVTRGQMAIFLSRAFDLNMEVDAPFTDISSSMASYPHIKRIFAENITQGYPDNTFRPNDKVTRAQFSAFLARALNDDFKVGLPDSYLKDTRNIYQYHSNENGNFSFVYAGEDYPDWNLWNVNDEFGGSYQVVERQDEEGYKLGAPYSEYRLMLANPIETGHTWDIEYGDEILASYEITATDLTLTTPAGTFLEVVEVTDQDGIVTYYSPKVGIIKAVNGEETLIELTNIIFVN</sequence>
<feature type="domain" description="SLH" evidence="3">
    <location>
        <begin position="84"/>
        <end position="147"/>
    </location>
</feature>
<feature type="domain" description="SLH" evidence="3">
    <location>
        <begin position="148"/>
        <end position="206"/>
    </location>
</feature>
<dbReference type="InterPro" id="IPR051465">
    <property type="entry name" value="Cell_Envelope_Struct_Comp"/>
</dbReference>
<gene>
    <name evidence="4" type="ORF">R4Z09_25940</name>
</gene>
<evidence type="ECO:0000313" key="4">
    <source>
        <dbReference type="EMBL" id="WVX80645.1"/>
    </source>
</evidence>
<feature type="signal peptide" evidence="2">
    <location>
        <begin position="1"/>
        <end position="23"/>
    </location>
</feature>
<dbReference type="PROSITE" id="PS51272">
    <property type="entry name" value="SLH"/>
    <property type="match status" value="3"/>
</dbReference>